<accession>A0AAE1F8W2</accession>
<organism evidence="9 10">
    <name type="scientific">Petrolisthes cinctipes</name>
    <name type="common">Flat porcelain crab</name>
    <dbReference type="NCBI Taxonomy" id="88211"/>
    <lineage>
        <taxon>Eukaryota</taxon>
        <taxon>Metazoa</taxon>
        <taxon>Ecdysozoa</taxon>
        <taxon>Arthropoda</taxon>
        <taxon>Crustacea</taxon>
        <taxon>Multicrustacea</taxon>
        <taxon>Malacostraca</taxon>
        <taxon>Eumalacostraca</taxon>
        <taxon>Eucarida</taxon>
        <taxon>Decapoda</taxon>
        <taxon>Pleocyemata</taxon>
        <taxon>Anomura</taxon>
        <taxon>Galatheoidea</taxon>
        <taxon>Porcellanidae</taxon>
        <taxon>Petrolisthes</taxon>
    </lineage>
</organism>
<keyword evidence="10" id="KW-1185">Reference proteome</keyword>
<comment type="subcellular location">
    <subcellularLocation>
        <location evidence="1">Membrane</location>
        <topology evidence="1">Multi-pass membrane protein</topology>
    </subcellularLocation>
</comment>
<feature type="region of interest" description="Disordered" evidence="6">
    <location>
        <begin position="608"/>
        <end position="631"/>
    </location>
</feature>
<feature type="transmembrane region" description="Helical" evidence="7">
    <location>
        <begin position="537"/>
        <end position="558"/>
    </location>
</feature>
<evidence type="ECO:0000256" key="6">
    <source>
        <dbReference type="SAM" id="MobiDB-lite"/>
    </source>
</evidence>
<dbReference type="AlphaFoldDB" id="A0AAE1F8W2"/>
<sequence length="631" mass="68930">MSRHRLLDTMKINMKLLPIKAHYFLVFAGTAPVLPFLPVYAWQQGISPAGIGLIYTILPCVGLFSKTIFGVLSDWLHIHRAVFLSSILICALGFFSVYFTPALPLKPNPNPGAKVELNCTSELTTLSHCFPKHRCGQNDFINSITTNTTTTCQVTCKLSANTTEEVCPLWNVSCPSHTLNFNTTMNLMETNVGDLCAAFPLHNITIAQAEVLVPTCPAPVSLNCTSLCDNTGLMMYLEAPPTLPPETYEELLSNSQFWVYLGTVVVAWCGLTTSVVMSDTICFQLLGSEASKYGEQRLFGSIGWGLLVVVTGALIDFVSAGHAQKDYTPAFVLCLAILFLDLLAASRLQVTGREKGGGGAGAVARLMFEPRVVLFVICCVVVGISTGILWTFQLILVEDVAYAWDCHFPAMKLLQGLIMGVQCFGGELPFFFLSGWFIRKLGHVHCMSLVIVVFGLRYIIYYAVVNPWFFLPVELLNGFTFGIFYATMTSYASRIAPPGTEATMQGIVGAAFEGIGVATGGLLGGSLYRSVGGSSTFLYVGVFNVGFTFLHILLQALLAKFKPQSTPPEESMISRPWRQQTYGSVSMFQQVPERFMLCGSSSPVVYMPPSDSLRPVVDEGDHGDDEEEEDC</sequence>
<feature type="transmembrane region" description="Helical" evidence="7">
    <location>
        <begin position="81"/>
        <end position="99"/>
    </location>
</feature>
<feature type="transmembrane region" description="Helical" evidence="7">
    <location>
        <begin position="49"/>
        <end position="69"/>
    </location>
</feature>
<feature type="transmembrane region" description="Helical" evidence="7">
    <location>
        <begin position="21"/>
        <end position="43"/>
    </location>
</feature>
<dbReference type="PANTHER" id="PTHR16172:SF30">
    <property type="entry name" value="SUGAR BABY, ISOFORM C"/>
    <property type="match status" value="1"/>
</dbReference>
<dbReference type="EMBL" id="JAWQEG010002781">
    <property type="protein sequence ID" value="KAK3869789.1"/>
    <property type="molecule type" value="Genomic_DNA"/>
</dbReference>
<protein>
    <recommendedName>
        <fullName evidence="8">Major facilitator superfamily associated domain-containing protein</fullName>
    </recommendedName>
</protein>
<feature type="domain" description="Major facilitator superfamily associated" evidence="8">
    <location>
        <begin position="18"/>
        <end position="538"/>
    </location>
</feature>
<dbReference type="CDD" id="cd17335">
    <property type="entry name" value="MFS_MFSD6"/>
    <property type="match status" value="1"/>
</dbReference>
<evidence type="ECO:0000256" key="1">
    <source>
        <dbReference type="ARBA" id="ARBA00004141"/>
    </source>
</evidence>
<feature type="compositionally biased region" description="Acidic residues" evidence="6">
    <location>
        <begin position="621"/>
        <end position="631"/>
    </location>
</feature>
<evidence type="ECO:0000256" key="2">
    <source>
        <dbReference type="ARBA" id="ARBA00005241"/>
    </source>
</evidence>
<dbReference type="PANTHER" id="PTHR16172">
    <property type="entry name" value="MAJOR FACILITATOR SUPERFAMILY DOMAIN-CONTAINING PROTEIN 6-LIKE"/>
    <property type="match status" value="1"/>
</dbReference>
<feature type="transmembrane region" description="Helical" evidence="7">
    <location>
        <begin position="257"/>
        <end position="277"/>
    </location>
</feature>
<evidence type="ECO:0000313" key="9">
    <source>
        <dbReference type="EMBL" id="KAK3869789.1"/>
    </source>
</evidence>
<feature type="transmembrane region" description="Helical" evidence="7">
    <location>
        <begin position="327"/>
        <end position="345"/>
    </location>
</feature>
<feature type="transmembrane region" description="Helical" evidence="7">
    <location>
        <begin position="416"/>
        <end position="437"/>
    </location>
</feature>
<dbReference type="Proteomes" id="UP001286313">
    <property type="component" value="Unassembled WGS sequence"/>
</dbReference>
<evidence type="ECO:0000256" key="4">
    <source>
        <dbReference type="ARBA" id="ARBA00022989"/>
    </source>
</evidence>
<dbReference type="SUPFAM" id="SSF103473">
    <property type="entry name" value="MFS general substrate transporter"/>
    <property type="match status" value="1"/>
</dbReference>
<dbReference type="InterPro" id="IPR051717">
    <property type="entry name" value="MFS_MFSD6"/>
</dbReference>
<reference evidence="9" key="1">
    <citation type="submission" date="2023-10" db="EMBL/GenBank/DDBJ databases">
        <title>Genome assemblies of two species of porcelain crab, Petrolisthes cinctipes and Petrolisthes manimaculis (Anomura: Porcellanidae).</title>
        <authorList>
            <person name="Angst P."/>
        </authorList>
    </citation>
    <scope>NUCLEOTIDE SEQUENCE</scope>
    <source>
        <strain evidence="9">PB745_01</strain>
        <tissue evidence="9">Gill</tissue>
    </source>
</reference>
<dbReference type="GO" id="GO:0016020">
    <property type="term" value="C:membrane"/>
    <property type="evidence" value="ECO:0007669"/>
    <property type="project" value="UniProtKB-SubCell"/>
</dbReference>
<dbReference type="Pfam" id="PF12832">
    <property type="entry name" value="MFS_1_like"/>
    <property type="match status" value="1"/>
</dbReference>
<feature type="transmembrane region" description="Helical" evidence="7">
    <location>
        <begin position="444"/>
        <end position="463"/>
    </location>
</feature>
<evidence type="ECO:0000256" key="7">
    <source>
        <dbReference type="SAM" id="Phobius"/>
    </source>
</evidence>
<feature type="transmembrane region" description="Helical" evidence="7">
    <location>
        <begin position="507"/>
        <end position="531"/>
    </location>
</feature>
<dbReference type="Gene3D" id="1.20.1250.20">
    <property type="entry name" value="MFS general substrate transporter like domains"/>
    <property type="match status" value="2"/>
</dbReference>
<gene>
    <name evidence="9" type="ORF">Pcinc_024931</name>
</gene>
<evidence type="ECO:0000256" key="3">
    <source>
        <dbReference type="ARBA" id="ARBA00022692"/>
    </source>
</evidence>
<evidence type="ECO:0000256" key="5">
    <source>
        <dbReference type="ARBA" id="ARBA00023136"/>
    </source>
</evidence>
<comment type="similarity">
    <text evidence="2">Belongs to the major facilitator superfamily. MFSD6 family.</text>
</comment>
<dbReference type="InterPro" id="IPR036259">
    <property type="entry name" value="MFS_trans_sf"/>
</dbReference>
<feature type="transmembrane region" description="Helical" evidence="7">
    <location>
        <begin position="298"/>
        <end position="315"/>
    </location>
</feature>
<feature type="transmembrane region" description="Helical" evidence="7">
    <location>
        <begin position="372"/>
        <end position="396"/>
    </location>
</feature>
<keyword evidence="5 7" id="KW-0472">Membrane</keyword>
<dbReference type="InterPro" id="IPR024989">
    <property type="entry name" value="MFS_assoc_dom"/>
</dbReference>
<evidence type="ECO:0000313" key="10">
    <source>
        <dbReference type="Proteomes" id="UP001286313"/>
    </source>
</evidence>
<evidence type="ECO:0000259" key="8">
    <source>
        <dbReference type="Pfam" id="PF12832"/>
    </source>
</evidence>
<keyword evidence="4 7" id="KW-1133">Transmembrane helix</keyword>
<keyword evidence="3 7" id="KW-0812">Transmembrane</keyword>
<comment type="caution">
    <text evidence="9">The sequence shown here is derived from an EMBL/GenBank/DDBJ whole genome shotgun (WGS) entry which is preliminary data.</text>
</comment>
<name>A0AAE1F8W2_PETCI</name>
<proteinExistence type="inferred from homology"/>